<dbReference type="GO" id="GO:0048038">
    <property type="term" value="F:quinone binding"/>
    <property type="evidence" value="ECO:0007669"/>
    <property type="project" value="InterPro"/>
</dbReference>
<dbReference type="InterPro" id="IPR000269">
    <property type="entry name" value="Cu_amine_oxidase"/>
</dbReference>
<dbReference type="GO" id="GO:0005507">
    <property type="term" value="F:copper ion binding"/>
    <property type="evidence" value="ECO:0007669"/>
    <property type="project" value="InterPro"/>
</dbReference>
<dbReference type="PANTHER" id="PTHR10638:SF69">
    <property type="entry name" value="AMINE OXIDASE [COPPER-CONTAINING] GAMMA 1-RELATED"/>
    <property type="match status" value="1"/>
</dbReference>
<feature type="compositionally biased region" description="Basic and acidic residues" evidence="2">
    <location>
        <begin position="123"/>
        <end position="137"/>
    </location>
</feature>
<feature type="region of interest" description="Disordered" evidence="2">
    <location>
        <begin position="1"/>
        <end position="27"/>
    </location>
</feature>
<gene>
    <name evidence="3" type="primary">T28A8_110</name>
</gene>
<dbReference type="EC" id="1.4.3.-" evidence="1"/>
<name>Q9LZG6_ARATH</name>
<keyword evidence="1" id="KW-0186">Copper</keyword>
<dbReference type="GO" id="GO:0009308">
    <property type="term" value="P:amine metabolic process"/>
    <property type="evidence" value="ECO:0007669"/>
    <property type="project" value="UniProtKB-UniRule"/>
</dbReference>
<dbReference type="AlphaFoldDB" id="Q9LZG6"/>
<reference evidence="3" key="3">
    <citation type="submission" date="2000-03" db="EMBL/GenBank/DDBJ databases">
        <authorList>
            <person name="EU Arabidopsis sequencing project"/>
        </authorList>
    </citation>
    <scope>NUCLEOTIDE SEQUENCE</scope>
</reference>
<evidence type="ECO:0000313" key="3">
    <source>
        <dbReference type="EMBL" id="CAB83154.1"/>
    </source>
</evidence>
<keyword evidence="1" id="KW-0560">Oxidoreductase</keyword>
<accession>Q9LZG6</accession>
<dbReference type="SUPFAM" id="SSF49998">
    <property type="entry name" value="Amine oxidase catalytic domain"/>
    <property type="match status" value="1"/>
</dbReference>
<reference key="1">
    <citation type="journal article" date="2000" name="Nature">
        <title>Sequence and analysis of chromosome 3 of the plant Arabidopsis thaliana.</title>
        <authorList>
            <consortium name="European Union Chromosome 3 Arabidopsis Sequencing Consortium"/>
            <consortium name="Institute for Genomic Research"/>
            <consortium name="Kazusa DNA Research Institute"/>
            <person name="Salanoubat M."/>
            <person name="Lemcke K."/>
            <person name="Rieger M."/>
            <person name="Ansorge W."/>
            <person name="Unseld M."/>
            <person name="Fartmann B."/>
            <person name="Valle G."/>
            <person name="Blocker H."/>
            <person name="Perez-Alonso M."/>
            <person name="Obermaier B."/>
            <person name="Delseny M."/>
            <person name="Boutry M."/>
            <person name="Grivell L.A."/>
            <person name="Mache R."/>
            <person name="Puigdomenech P."/>
            <person name="De Simone V."/>
            <person name="Choisne N."/>
            <person name="Artiguenave F."/>
            <person name="Robert C."/>
            <person name="Brottier P."/>
            <person name="Wincker P."/>
            <person name="Cattolico L."/>
            <person name="Weissenbach J."/>
            <person name="Saurin W."/>
            <person name="Quetier F."/>
            <person name="Schafer M."/>
            <person name="Muller-Auer S."/>
            <person name="Gabel C."/>
            <person name="Fuchs M."/>
            <person name="Benes V."/>
            <person name="Wurmbach E."/>
            <person name="Drzonek H."/>
            <person name="Erfle H."/>
            <person name="Jordan N."/>
            <person name="Bangert S."/>
            <person name="Wiedelmann R."/>
            <person name="Kranz H."/>
            <person name="Voss H."/>
            <person name="Holland R."/>
            <person name="Brandt P."/>
            <person name="Nyakatura G."/>
            <person name="Vezzi A."/>
            <person name="D'Angelo M."/>
            <person name="Pallavicini A."/>
            <person name="Toppo S."/>
            <person name="Simionati B."/>
            <person name="Conrad A."/>
            <person name="Hornischer K."/>
            <person name="Kauer G."/>
            <person name="Lohnert T.H."/>
            <person name="Nordsiek G."/>
            <person name="Reichelt J."/>
            <person name="Scharfe M."/>
            <person name="Schon O."/>
            <person name="Bargues M."/>
            <person name="Terol J."/>
            <person name="Climent J."/>
            <person name="Navarro P."/>
            <person name="Collado C."/>
            <person name="Perez-Perez A."/>
            <person name="Ottenwalder B."/>
            <person name="Duchemin D."/>
            <person name="Cooke R."/>
            <person name="Laudie M."/>
            <person name="Berger-Llauro C."/>
            <person name="Purnelle B."/>
            <person name="Masuy D."/>
            <person name="de Haan M."/>
            <person name="Maarse A.C."/>
            <person name="Alcaraz J.P."/>
            <person name="Cottet A."/>
            <person name="Casacuberta E."/>
            <person name="Monfort A."/>
            <person name="Argiriou A."/>
            <person name="flores M."/>
            <person name="Liguori R."/>
            <person name="Vitale D."/>
            <person name="Mannhaupt G."/>
            <person name="Haase D."/>
            <person name="Schoof H."/>
            <person name="Rudd S."/>
            <person name="Zaccaria P."/>
            <person name="Mewes H.W."/>
            <person name="Mayer K.F."/>
            <person name="Kaul S."/>
            <person name="Town C.D."/>
            <person name="Koo H.L."/>
            <person name="Tallon L.J."/>
            <person name="Jenkins J."/>
            <person name="Rooney T."/>
            <person name="Rizzo M."/>
            <person name="Walts A."/>
            <person name="Utterback T."/>
            <person name="Fujii C.Y."/>
            <person name="Shea T.P."/>
            <person name="Creasy T.H."/>
            <person name="Haas B."/>
            <person name="Maiti R."/>
            <person name="Wu D."/>
            <person name="Peterson J."/>
            <person name="Van Aken S."/>
            <person name="Pai G."/>
            <person name="Militscher J."/>
            <person name="Sellers P."/>
            <person name="Gill J.E."/>
            <person name="Feldblyum T.V."/>
            <person name="Preuss D."/>
            <person name="Lin X."/>
            <person name="Nierman W.C."/>
            <person name="Salzberg S.L."/>
            <person name="White O."/>
            <person name="Venter J.C."/>
            <person name="Fraser C.M."/>
            <person name="Kaneko T."/>
            <person name="Nakamura Y."/>
            <person name="Sato S."/>
            <person name="Kato T."/>
            <person name="Asamizu E."/>
            <person name="Sasamoto S."/>
            <person name="Kimura T."/>
            <person name="Idesawa K."/>
            <person name="Kawashima K."/>
            <person name="Kishida Y."/>
            <person name="Kiyokawa C."/>
            <person name="Kohara M."/>
            <person name="Matsumoto M."/>
            <person name="Matsuno A."/>
            <person name="Muraki A."/>
            <person name="Nakayama S."/>
            <person name="Nakazaki N."/>
            <person name="Shinpo S."/>
            <person name="Takeuchi C."/>
            <person name="Wada T."/>
            <person name="Watanabe A."/>
            <person name="Yamada M."/>
            <person name="Yasuda M."/>
            <person name="Tabata S."/>
        </authorList>
    </citation>
    <scope>NUCLEOTIDE SEQUENCE [LARGE SCALE GENOMIC DNA]</scope>
    <source>
        <strain>cv. Columbia</strain>
    </source>
</reference>
<dbReference type="PIR" id="T47418">
    <property type="entry name" value="T47418"/>
</dbReference>
<organism evidence="3">
    <name type="scientific">Arabidopsis thaliana</name>
    <name type="common">Mouse-ear cress</name>
    <dbReference type="NCBI Taxonomy" id="3702"/>
    <lineage>
        <taxon>Eukaryota</taxon>
        <taxon>Viridiplantae</taxon>
        <taxon>Streptophyta</taxon>
        <taxon>Embryophyta</taxon>
        <taxon>Tracheophyta</taxon>
        <taxon>Spermatophyta</taxon>
        <taxon>Magnoliopsida</taxon>
        <taxon>eudicotyledons</taxon>
        <taxon>Gunneridae</taxon>
        <taxon>Pentapetalae</taxon>
        <taxon>rosids</taxon>
        <taxon>malvids</taxon>
        <taxon>Brassicales</taxon>
        <taxon>Brassicaceae</taxon>
        <taxon>Camelineae</taxon>
        <taxon>Arabidopsis</taxon>
    </lineage>
</organism>
<feature type="region of interest" description="Disordered" evidence="2">
    <location>
        <begin position="115"/>
        <end position="137"/>
    </location>
</feature>
<keyword evidence="1" id="KW-0479">Metal-binding</keyword>
<dbReference type="PANTHER" id="PTHR10638">
    <property type="entry name" value="COPPER AMINE OXIDASE"/>
    <property type="match status" value="1"/>
</dbReference>
<dbReference type="Gene3D" id="2.70.98.20">
    <property type="entry name" value="Copper amine oxidase, catalytic domain"/>
    <property type="match status" value="1"/>
</dbReference>
<evidence type="ECO:0000256" key="2">
    <source>
        <dbReference type="SAM" id="MobiDB-lite"/>
    </source>
</evidence>
<sequence length="137" mass="15439">MDIDGPAKNSVKIHLEKQRLPPGKSRRKSYLKVKKYVACRTDKDAQIKLSLNLAGYKLLPSGNAASLLDNDDPPHIRGAFTNNQELGLSSVTRYNRSEKWAGGLLMYQNRGEDTPQNKLIHMKSLDNNKDRSKPSFD</sequence>
<proteinExistence type="inferred from homology"/>
<dbReference type="GO" id="GO:0008131">
    <property type="term" value="F:primary methylamine oxidase activity"/>
    <property type="evidence" value="ECO:0007669"/>
    <property type="project" value="InterPro"/>
</dbReference>
<comment type="similarity">
    <text evidence="1">Belongs to the copper/topaquinone oxidase family.</text>
</comment>
<evidence type="ECO:0000256" key="1">
    <source>
        <dbReference type="RuleBase" id="RU000672"/>
    </source>
</evidence>
<protein>
    <recommendedName>
        <fullName evidence="1">Amine oxidase</fullName>
        <ecNumber evidence="1">1.4.3.-</ecNumber>
    </recommendedName>
</protein>
<dbReference type="EMBL" id="AL162691">
    <property type="protein sequence ID" value="CAB83154.1"/>
    <property type="molecule type" value="Genomic_DNA"/>
</dbReference>
<comment type="cofactor">
    <cofactor evidence="1">
        <name>Cu cation</name>
        <dbReference type="ChEBI" id="CHEBI:23378"/>
    </cofactor>
    <text evidence="1">Contains 1 topaquinone per subunit.</text>
</comment>
<reference evidence="3" key="2">
    <citation type="submission" date="2000-03" db="EMBL/GenBank/DDBJ databases">
        <authorList>
            <person name="Purnelle B."/>
            <person name="Boutry M."/>
            <person name="Goffeau A."/>
            <person name="Mewes H.W."/>
            <person name="Rudd S."/>
            <person name="Lemcke K."/>
            <person name="Mayer K.F.X."/>
            <person name="Quetier F."/>
            <person name="Salanoubat M."/>
        </authorList>
    </citation>
    <scope>NUCLEOTIDE SEQUENCE</scope>
</reference>
<keyword evidence="1" id="KW-0801">TPQ</keyword>
<comment type="PTM">
    <text evidence="1">Topaquinone (TPQ) is generated by copper-dependent autoxidation of a specific tyrosyl residue.</text>
</comment>
<dbReference type="InterPro" id="IPR036460">
    <property type="entry name" value="Cu_amine_oxidase_C_sf"/>
</dbReference>